<proteinExistence type="predicted"/>
<protein>
    <submittedName>
        <fullName evidence="1">Uncharacterized protein</fullName>
    </submittedName>
</protein>
<sequence length="422" mass="48277">MDPLDLQYVFRFACGLSRTAASNIIEYLKKKQDCDKFAILCILEQNRDIEEIRKVVTELSSTEVIISDDDSKLLQRSTVQLLHIASSHDIPICHLQLKWSFSKVDNNTIILRSGIALPSLSSLEKLLVNADRGYKPELTEEDIVGLLNYVLPCKKFRKLWFTNCSLPAIRPEIIPEELKSKNIKVLWPNHARHLDLHSGRWKKADDDQTIAELCSQDVVISNEDRVSVQRLATELLVKASNDNIPIYGVHLAFSFKQIDEDGNIILYSGLSLPILTSIEKMKVQTEKGREITKHEVNGILNYLQHSQRFKELQFAYCLVPPTVATGGFLFKLKAKKIEVSWRPYGDGNRTYLLNLQSGHWKMSHAPESFSPGKVLGEVLTEAEYSEEVLRLADKIMKIFKLIKKVCLRQKRTNNRRIDYAVN</sequence>
<evidence type="ECO:0000313" key="2">
    <source>
        <dbReference type="Proteomes" id="UP000230750"/>
    </source>
</evidence>
<name>A0A2G8K6P0_STIJA</name>
<organism evidence="1 2">
    <name type="scientific">Stichopus japonicus</name>
    <name type="common">Sea cucumber</name>
    <dbReference type="NCBI Taxonomy" id="307972"/>
    <lineage>
        <taxon>Eukaryota</taxon>
        <taxon>Metazoa</taxon>
        <taxon>Echinodermata</taxon>
        <taxon>Eleutherozoa</taxon>
        <taxon>Echinozoa</taxon>
        <taxon>Holothuroidea</taxon>
        <taxon>Aspidochirotacea</taxon>
        <taxon>Aspidochirotida</taxon>
        <taxon>Stichopodidae</taxon>
        <taxon>Apostichopus</taxon>
    </lineage>
</organism>
<keyword evidence="2" id="KW-1185">Reference proteome</keyword>
<dbReference type="AlphaFoldDB" id="A0A2G8K6P0"/>
<gene>
    <name evidence="1" type="ORF">BSL78_19470</name>
</gene>
<evidence type="ECO:0000313" key="1">
    <source>
        <dbReference type="EMBL" id="PIK43678.1"/>
    </source>
</evidence>
<dbReference type="Proteomes" id="UP000230750">
    <property type="component" value="Unassembled WGS sequence"/>
</dbReference>
<comment type="caution">
    <text evidence="1">The sequence shown here is derived from an EMBL/GenBank/DDBJ whole genome shotgun (WGS) entry which is preliminary data.</text>
</comment>
<dbReference type="EMBL" id="MRZV01000833">
    <property type="protein sequence ID" value="PIK43678.1"/>
    <property type="molecule type" value="Genomic_DNA"/>
</dbReference>
<accession>A0A2G8K6P0</accession>
<reference evidence="1 2" key="1">
    <citation type="journal article" date="2017" name="PLoS Biol.">
        <title>The sea cucumber genome provides insights into morphological evolution and visceral regeneration.</title>
        <authorList>
            <person name="Zhang X."/>
            <person name="Sun L."/>
            <person name="Yuan J."/>
            <person name="Sun Y."/>
            <person name="Gao Y."/>
            <person name="Zhang L."/>
            <person name="Li S."/>
            <person name="Dai H."/>
            <person name="Hamel J.F."/>
            <person name="Liu C."/>
            <person name="Yu Y."/>
            <person name="Liu S."/>
            <person name="Lin W."/>
            <person name="Guo K."/>
            <person name="Jin S."/>
            <person name="Xu P."/>
            <person name="Storey K.B."/>
            <person name="Huan P."/>
            <person name="Zhang T."/>
            <person name="Zhou Y."/>
            <person name="Zhang J."/>
            <person name="Lin C."/>
            <person name="Li X."/>
            <person name="Xing L."/>
            <person name="Huo D."/>
            <person name="Sun M."/>
            <person name="Wang L."/>
            <person name="Mercier A."/>
            <person name="Li F."/>
            <person name="Yang H."/>
            <person name="Xiang J."/>
        </authorList>
    </citation>
    <scope>NUCLEOTIDE SEQUENCE [LARGE SCALE GENOMIC DNA]</scope>
    <source>
        <strain evidence="1">Shaxun</strain>
        <tissue evidence="1">Muscle</tissue>
    </source>
</reference>